<organism evidence="2 3">
    <name type="scientific">Plasmodiophora brassicae</name>
    <name type="common">Clubroot disease agent</name>
    <dbReference type="NCBI Taxonomy" id="37360"/>
    <lineage>
        <taxon>Eukaryota</taxon>
        <taxon>Sar</taxon>
        <taxon>Rhizaria</taxon>
        <taxon>Endomyxa</taxon>
        <taxon>Phytomyxea</taxon>
        <taxon>Plasmodiophorida</taxon>
        <taxon>Plasmodiophoridae</taxon>
        <taxon>Plasmodiophora</taxon>
    </lineage>
</organism>
<feature type="region of interest" description="Disordered" evidence="1">
    <location>
        <begin position="149"/>
        <end position="273"/>
    </location>
</feature>
<geneLocation type="mitochondrion" evidence="2"/>
<reference evidence="2 3" key="1">
    <citation type="submission" date="2018-03" db="EMBL/GenBank/DDBJ databases">
        <authorList>
            <person name="Fogelqvist J."/>
        </authorList>
    </citation>
    <scope>NUCLEOTIDE SEQUENCE [LARGE SCALE GENOMIC DNA]</scope>
</reference>
<accession>A0A3P3YPQ3</accession>
<feature type="compositionally biased region" description="Polar residues" evidence="1">
    <location>
        <begin position="308"/>
        <end position="335"/>
    </location>
</feature>
<feature type="region of interest" description="Disordered" evidence="1">
    <location>
        <begin position="304"/>
        <end position="340"/>
    </location>
</feature>
<proteinExistence type="predicted"/>
<feature type="compositionally biased region" description="Basic and acidic residues" evidence="1">
    <location>
        <begin position="162"/>
        <end position="181"/>
    </location>
</feature>
<evidence type="ECO:0000313" key="3">
    <source>
        <dbReference type="Proteomes" id="UP000290189"/>
    </source>
</evidence>
<dbReference type="Proteomes" id="UP000290189">
    <property type="component" value="Unassembled WGS sequence"/>
</dbReference>
<keyword evidence="2" id="KW-0496">Mitochondrion</keyword>
<protein>
    <submittedName>
        <fullName evidence="2">Uncharacterized protein</fullName>
    </submittedName>
</protein>
<dbReference type="AlphaFoldDB" id="A0A3P3YPQ3"/>
<dbReference type="EMBL" id="OVEO01000020">
    <property type="protein sequence ID" value="SPR02143.1"/>
    <property type="molecule type" value="Genomic_DNA"/>
</dbReference>
<evidence type="ECO:0000313" key="2">
    <source>
        <dbReference type="EMBL" id="SPR02143.1"/>
    </source>
</evidence>
<gene>
    <name evidence="2" type="ORF">PLBR_LOCUS9358</name>
</gene>
<evidence type="ECO:0000256" key="1">
    <source>
        <dbReference type="SAM" id="MobiDB-lite"/>
    </source>
</evidence>
<sequence>MAGRDNIVDALITVALELGEEEMPSLATLVAVIPAMDVSDRQAMWDVVSSLACSLDDAERRGAIQTLLVSTVTSPSFVLDESSKDVLTRIMGLLDEPANVRQPGNHTVRNLRQLARVALARILRRSNIMGAQSTPHAVAPLETVSHGVQAEDGGLGCNSNDGDGRGTPDAREQDRQADAGDHAVSSKPAVGGSAQSDGGRLRPTQHACGVVDTNTKSAKNVPSAGEVAVTRSRATDDADVNGTGGGPTTSRDSVASAAAPDIPEGSDCGVSVSYPDLDGTTLHHASPKTGITDHGDSRVRLLSRHATDSASPGSPASIKSATRLSKSSTPTSAARSGSRAVLSKKRFRREDLMVDGVDYSVYPPRDVKTGQAVIEDATSPYHAIIRCRICGSCSFRSSEERIRHEPVCTRPRRSDQLRCQACSVCLETSTLAHL</sequence>
<name>A0A3P3YPQ3_PLABS</name>